<reference evidence="7 8" key="1">
    <citation type="submission" date="2016-10" db="EMBL/GenBank/DDBJ databases">
        <authorList>
            <person name="de Groot N.N."/>
        </authorList>
    </citation>
    <scope>NUCLEOTIDE SEQUENCE [LARGE SCALE GENOMIC DNA]</scope>
    <source>
        <strain evidence="7 8">DSM 44149</strain>
    </source>
</reference>
<feature type="domain" description="Carbohydrate kinase FGGY N-terminal" evidence="5">
    <location>
        <begin position="16"/>
        <end position="249"/>
    </location>
</feature>
<comment type="similarity">
    <text evidence="1">Belongs to the FGGY kinase family.</text>
</comment>
<evidence type="ECO:0000259" key="6">
    <source>
        <dbReference type="Pfam" id="PF02782"/>
    </source>
</evidence>
<proteinExistence type="inferred from homology"/>
<dbReference type="GO" id="GO:0042732">
    <property type="term" value="P:D-xylose metabolic process"/>
    <property type="evidence" value="ECO:0007669"/>
    <property type="project" value="UniProtKB-KW"/>
</dbReference>
<dbReference type="Gene3D" id="3.30.420.40">
    <property type="match status" value="2"/>
</dbReference>
<feature type="domain" description="Carbohydrate kinase FGGY C-terminal" evidence="6">
    <location>
        <begin position="263"/>
        <end position="453"/>
    </location>
</feature>
<evidence type="ECO:0000313" key="7">
    <source>
        <dbReference type="EMBL" id="SDN64188.1"/>
    </source>
</evidence>
<gene>
    <name evidence="7" type="ORF">SAMN04489726_7546</name>
</gene>
<keyword evidence="4 7" id="KW-0418">Kinase</keyword>
<dbReference type="Proteomes" id="UP000183376">
    <property type="component" value="Chromosome I"/>
</dbReference>
<dbReference type="EMBL" id="LT629701">
    <property type="protein sequence ID" value="SDN64188.1"/>
    <property type="molecule type" value="Genomic_DNA"/>
</dbReference>
<evidence type="ECO:0000313" key="8">
    <source>
        <dbReference type="Proteomes" id="UP000183376"/>
    </source>
</evidence>
<dbReference type="eggNOG" id="COG1070">
    <property type="taxonomic scope" value="Bacteria"/>
</dbReference>
<keyword evidence="2" id="KW-0859">Xylose metabolism</keyword>
<dbReference type="AlphaFoldDB" id="A0A1H0D238"/>
<evidence type="ECO:0000256" key="4">
    <source>
        <dbReference type="ARBA" id="ARBA00022777"/>
    </source>
</evidence>
<dbReference type="OrthoDB" id="9782710at2"/>
<dbReference type="STRING" id="211114.SAMN04489726_7546"/>
<dbReference type="CDD" id="cd07773">
    <property type="entry name" value="ASKHA_NBD_FGGY_FK"/>
    <property type="match status" value="1"/>
</dbReference>
<dbReference type="GO" id="GO:0016301">
    <property type="term" value="F:kinase activity"/>
    <property type="evidence" value="ECO:0007669"/>
    <property type="project" value="UniProtKB-KW"/>
</dbReference>
<dbReference type="SUPFAM" id="SSF53067">
    <property type="entry name" value="Actin-like ATPase domain"/>
    <property type="match status" value="2"/>
</dbReference>
<dbReference type="InterPro" id="IPR043129">
    <property type="entry name" value="ATPase_NBD"/>
</dbReference>
<dbReference type="PANTHER" id="PTHR43095:SF5">
    <property type="entry name" value="XYLULOSE KINASE"/>
    <property type="match status" value="1"/>
</dbReference>
<organism evidence="7 8">
    <name type="scientific">Allokutzneria albata</name>
    <name type="common">Kibdelosporangium albatum</name>
    <dbReference type="NCBI Taxonomy" id="211114"/>
    <lineage>
        <taxon>Bacteria</taxon>
        <taxon>Bacillati</taxon>
        <taxon>Actinomycetota</taxon>
        <taxon>Actinomycetes</taxon>
        <taxon>Pseudonocardiales</taxon>
        <taxon>Pseudonocardiaceae</taxon>
        <taxon>Allokutzneria</taxon>
    </lineage>
</organism>
<evidence type="ECO:0000259" key="5">
    <source>
        <dbReference type="Pfam" id="PF00370"/>
    </source>
</evidence>
<dbReference type="InterPro" id="IPR018484">
    <property type="entry name" value="FGGY_N"/>
</dbReference>
<dbReference type="InterPro" id="IPR050406">
    <property type="entry name" value="FGGY_Carb_Kinase"/>
</dbReference>
<keyword evidence="3" id="KW-0808">Transferase</keyword>
<evidence type="ECO:0000256" key="3">
    <source>
        <dbReference type="ARBA" id="ARBA00022679"/>
    </source>
</evidence>
<keyword evidence="8" id="KW-1185">Reference proteome</keyword>
<dbReference type="Pfam" id="PF02782">
    <property type="entry name" value="FGGY_C"/>
    <property type="match status" value="1"/>
</dbReference>
<accession>A0A1H0D238</accession>
<dbReference type="Pfam" id="PF00370">
    <property type="entry name" value="FGGY_N"/>
    <property type="match status" value="1"/>
</dbReference>
<protein>
    <submittedName>
        <fullName evidence="7">Xylulokinase</fullName>
    </submittedName>
</protein>
<evidence type="ECO:0000256" key="2">
    <source>
        <dbReference type="ARBA" id="ARBA00022629"/>
    </source>
</evidence>
<dbReference type="InterPro" id="IPR018485">
    <property type="entry name" value="FGGY_C"/>
</dbReference>
<dbReference type="RefSeq" id="WP_052407090.1">
    <property type="nucleotide sequence ID" value="NZ_JOEF01000004.1"/>
</dbReference>
<evidence type="ECO:0000256" key="1">
    <source>
        <dbReference type="ARBA" id="ARBA00009156"/>
    </source>
</evidence>
<keyword evidence="2" id="KW-0119">Carbohydrate metabolism</keyword>
<name>A0A1H0D238_ALLAB</name>
<dbReference type="InterPro" id="IPR000577">
    <property type="entry name" value="Carb_kinase_FGGY"/>
</dbReference>
<dbReference type="PIRSF" id="PIRSF000538">
    <property type="entry name" value="GlpK"/>
    <property type="match status" value="1"/>
</dbReference>
<dbReference type="PANTHER" id="PTHR43095">
    <property type="entry name" value="SUGAR KINASE"/>
    <property type="match status" value="1"/>
</dbReference>
<sequence>MSTSAGGAAPRRLLAGVDVGSGNIKVGFFGVDGVPVVRLVRPTPRGQGGQHYDAERIVQVVLDCLAECVSVAGTAPEAIGVASMAETGVALDADLKPLHPMLSWADGRAAAQTAWLDRELGAVSLAATTGLPVHARHPLPKWLWLREHAAGVLRKTRCWVSVADLVALALTGELSTNVTLAQRTMAFDVRNGEFDADLLALAGLRRTQLPPVLARGEVTGQVTESAAVGTGLFAGTPVVIAGHDHLVGAYAAGVRAPGQLADSAGSTEAVIAVADRLADPSALVATGTSAGRYVDGSRWCMIGELPSSSGLAEWFVHRMLAEADGGKDAVKRFLDLVAESTERPTGVVVEPYLHGCAAPQPRPHRRLALRGVTERHSLADLAAAVLEGTAFHARWVSEEIAAITNVLPARVTVLGGERLPGWTQIKAAVNPWPTTTVNGDPTLVGAALLAAPAAGLASIDPGVQRTEVTAGPVVSARYEALYRRRFLPPTGEQFPARR</sequence>